<organism evidence="2 3">
    <name type="scientific">Parabacteroides hominis</name>
    <dbReference type="NCBI Taxonomy" id="2763057"/>
    <lineage>
        <taxon>Bacteria</taxon>
        <taxon>Pseudomonadati</taxon>
        <taxon>Bacteroidota</taxon>
        <taxon>Bacteroidia</taxon>
        <taxon>Bacteroidales</taxon>
        <taxon>Tannerellaceae</taxon>
        <taxon>Parabacteroides</taxon>
    </lineage>
</organism>
<dbReference type="InterPro" id="IPR011044">
    <property type="entry name" value="Quino_amine_DH_bsu"/>
</dbReference>
<protein>
    <submittedName>
        <fullName evidence="2">6-bladed beta-propeller</fullName>
    </submittedName>
</protein>
<dbReference type="Proteomes" id="UP000651475">
    <property type="component" value="Unassembled WGS sequence"/>
</dbReference>
<dbReference type="PROSITE" id="PS51257">
    <property type="entry name" value="PROKAR_LIPOPROTEIN"/>
    <property type="match status" value="1"/>
</dbReference>
<dbReference type="Pfam" id="PF17170">
    <property type="entry name" value="DUF5128"/>
    <property type="match status" value="1"/>
</dbReference>
<comment type="caution">
    <text evidence="2">The sequence shown here is derived from an EMBL/GenBank/DDBJ whole genome shotgun (WGS) entry which is preliminary data.</text>
</comment>
<evidence type="ECO:0000256" key="1">
    <source>
        <dbReference type="SAM" id="SignalP"/>
    </source>
</evidence>
<dbReference type="Gene3D" id="2.120.10.30">
    <property type="entry name" value="TolB, C-terminal domain"/>
    <property type="match status" value="1"/>
</dbReference>
<proteinExistence type="predicted"/>
<name>A0ABR7DP82_9BACT</name>
<keyword evidence="1" id="KW-0732">Signal</keyword>
<keyword evidence="3" id="KW-1185">Reference proteome</keyword>
<dbReference type="InterPro" id="IPR011042">
    <property type="entry name" value="6-blade_b-propeller_TolB-like"/>
</dbReference>
<accession>A0ABR7DP82</accession>
<gene>
    <name evidence="2" type="ORF">H8S65_10740</name>
</gene>
<dbReference type="SUPFAM" id="SSF50969">
    <property type="entry name" value="YVTN repeat-like/Quinoprotein amine dehydrogenase"/>
    <property type="match status" value="1"/>
</dbReference>
<feature type="signal peptide" evidence="1">
    <location>
        <begin position="1"/>
        <end position="21"/>
    </location>
</feature>
<evidence type="ECO:0000313" key="2">
    <source>
        <dbReference type="EMBL" id="MBC5633239.1"/>
    </source>
</evidence>
<dbReference type="EMBL" id="JACOOJ010000017">
    <property type="protein sequence ID" value="MBC5633239.1"/>
    <property type="molecule type" value="Genomic_DNA"/>
</dbReference>
<reference evidence="2 3" key="1">
    <citation type="submission" date="2020-08" db="EMBL/GenBank/DDBJ databases">
        <title>Genome public.</title>
        <authorList>
            <person name="Liu C."/>
            <person name="Sun Q."/>
        </authorList>
    </citation>
    <scope>NUCLEOTIDE SEQUENCE [LARGE SCALE GENOMIC DNA]</scope>
    <source>
        <strain evidence="2 3">NSJ-79</strain>
    </source>
</reference>
<evidence type="ECO:0000313" key="3">
    <source>
        <dbReference type="Proteomes" id="UP000651475"/>
    </source>
</evidence>
<sequence length="387" mass="44842">MKNVYFILIMLLLVMAGCGESKPPTDDLITVDVTANYPKKELVLQDFMDVEYIPLETSSEFITMGWLHAVGKKVIVVRNRNRNTDGDIFIFDRSGKGVKKINRLGQGNEEYQFLLGITLDEDNNEIFVNDHWRRKIMVYDLSGNFKRSFDHKQGWYGMDIYNFDRDNLICRINGINDDEKPLVVVSKQDGNITKEISIPYDKKISSLVFSADSSYVMPIRNRTLVPHRVDSWMLMYDPSDTIYKLRTDYSLTPLIARTPPISSMNPRIFLYPAVITDRYYFMQTVKAEWDWVANTGHKRTDLMYDKQENALFEYVVHNADFPTEQPFSMMVSEVTFGNDEIALVQKLEAYELVEAYQKGKLKGKLKEIAAGLEEDSNPVLMLIKYKK</sequence>
<feature type="chain" id="PRO_5045596566" evidence="1">
    <location>
        <begin position="22"/>
        <end position="387"/>
    </location>
</feature>
<dbReference type="RefSeq" id="WP_186929979.1">
    <property type="nucleotide sequence ID" value="NZ_JACOOJ010000017.1"/>
</dbReference>